<feature type="compositionally biased region" description="Polar residues" evidence="2">
    <location>
        <begin position="681"/>
        <end position="697"/>
    </location>
</feature>
<feature type="compositionally biased region" description="Low complexity" evidence="2">
    <location>
        <begin position="788"/>
        <end position="802"/>
    </location>
</feature>
<dbReference type="InterPro" id="IPR000719">
    <property type="entry name" value="Prot_kinase_dom"/>
</dbReference>
<evidence type="ECO:0000313" key="5">
    <source>
        <dbReference type="Proteomes" id="UP000242188"/>
    </source>
</evidence>
<keyword evidence="1" id="KW-0067">ATP-binding</keyword>
<sequence>MLEIAVILGAGFALCSITLLFGCLCHLFKRSAPFSSFENDEEAGHDYSMSPTNESVNSSIVSNVTFEPLPDILAKTVAATALRPRITSVDKEWQKEAARQLTVYKPFQRIQLTFIKELGLGWFGQVLVGDAERILAGSKRSRVIVKLLKDDAAASDRQLFLEEMVPFRELDHNNVVSLLGQCTETYPFIVILEHAPHGDLKSYLKRHRHEEDDLVKRGVLLQFMVDMAAGLSCLHQYGYIHHDFSCRNCLVMANLKVKVGDYGISEDQHREDYYDTGRDLLPVRWMAPETLTLNQNIWQVSEFTKLANIWSYGVAIWEVIQMAKLPYSSLKDEEVLQQVVIDGILKLTTTSSQGQTKQRLNEVMQFCWIVPEERPTMEEVSALMSQILLDREKELHAEFESKWECASPNDAGAAVSNESVESNQVSAKAKDRDDNLEQDNSFVNIENTADNDSFKMQKTLGTDLNFTENEPSIIIADEDVNGDQSVKVATSDPQSFQTEEYADKVIVTMIEKGSAASGSSLQLTSTPVSRNVSSEYVTAASINQGSEFFSADVSLENIRPGDLPGLVTPTKGKVNMFQPSRQETMMNAEITDDEEDTTSCTSANSVEFVELNGSDDEKQDRAGAVDGSEADKLRMLKESIEDAFSMKSSITSEHSESAKDGGDGSPRDEYDIAREIYISKGTTIPPTEHTSSRNLTTIPEDAIPMDSPSNSGLKFVDTGDESFFSNGVQDTFEWDDYIGDELQLVGKVKDAADSPRQTMEFTDWTLEQDSSQESQHSKADGDKKTGNSSSSSSVSTPYSSSDSEVKRGKFGRVSSSSEYVHNILTNRVSATRNITNSRSVSTKNSSFYALSHTIDIDSSEHASSDSESYTSSMPSDAPASYFNEEWEMD</sequence>
<feature type="region of interest" description="Disordered" evidence="2">
    <location>
        <begin position="761"/>
        <end position="811"/>
    </location>
</feature>
<feature type="compositionally biased region" description="Polar residues" evidence="2">
    <location>
        <begin position="761"/>
        <end position="774"/>
    </location>
</feature>
<keyword evidence="1" id="KW-0547">Nucleotide-binding</keyword>
<dbReference type="GO" id="GO:0004672">
    <property type="term" value="F:protein kinase activity"/>
    <property type="evidence" value="ECO:0007669"/>
    <property type="project" value="InterPro"/>
</dbReference>
<evidence type="ECO:0000256" key="1">
    <source>
        <dbReference type="PROSITE-ProRule" id="PRU10141"/>
    </source>
</evidence>
<dbReference type="PRINTS" id="PR00109">
    <property type="entry name" value="TYRKINASE"/>
</dbReference>
<dbReference type="Gene3D" id="3.30.200.20">
    <property type="entry name" value="Phosphorylase Kinase, domain 1"/>
    <property type="match status" value="1"/>
</dbReference>
<dbReference type="PANTHER" id="PTHR24417:SF7">
    <property type="entry name" value="CHROMATIN MODIFICATION-RELATED PROTEIN EAF1"/>
    <property type="match status" value="1"/>
</dbReference>
<name>A0A210QGD3_MIZYE</name>
<dbReference type="SUPFAM" id="SSF56112">
    <property type="entry name" value="Protein kinase-like (PK-like)"/>
    <property type="match status" value="1"/>
</dbReference>
<feature type="region of interest" description="Disordered" evidence="2">
    <location>
        <begin position="681"/>
        <end position="714"/>
    </location>
</feature>
<dbReference type="GO" id="GO:0005524">
    <property type="term" value="F:ATP binding"/>
    <property type="evidence" value="ECO:0007669"/>
    <property type="project" value="UniProtKB-UniRule"/>
</dbReference>
<feature type="region of interest" description="Disordered" evidence="2">
    <location>
        <begin position="646"/>
        <end position="668"/>
    </location>
</feature>
<dbReference type="PANTHER" id="PTHR24417">
    <property type="entry name" value="SERINE/THREONINE-PROTEIN KINASE LMTK1"/>
    <property type="match status" value="1"/>
</dbReference>
<dbReference type="InterPro" id="IPR001245">
    <property type="entry name" value="Ser-Thr/Tyr_kinase_cat_dom"/>
</dbReference>
<dbReference type="STRING" id="6573.A0A210QGD3"/>
<organism evidence="4 5">
    <name type="scientific">Mizuhopecten yessoensis</name>
    <name type="common">Japanese scallop</name>
    <name type="synonym">Patinopecten yessoensis</name>
    <dbReference type="NCBI Taxonomy" id="6573"/>
    <lineage>
        <taxon>Eukaryota</taxon>
        <taxon>Metazoa</taxon>
        <taxon>Spiralia</taxon>
        <taxon>Lophotrochozoa</taxon>
        <taxon>Mollusca</taxon>
        <taxon>Bivalvia</taxon>
        <taxon>Autobranchia</taxon>
        <taxon>Pteriomorphia</taxon>
        <taxon>Pectinida</taxon>
        <taxon>Pectinoidea</taxon>
        <taxon>Pectinidae</taxon>
        <taxon>Mizuhopecten</taxon>
    </lineage>
</organism>
<comment type="caution">
    <text evidence="4">The sequence shown here is derived from an EMBL/GenBank/DDBJ whole genome shotgun (WGS) entry which is preliminary data.</text>
</comment>
<reference evidence="4 5" key="1">
    <citation type="journal article" date="2017" name="Nat. Ecol. Evol.">
        <title>Scallop genome provides insights into evolution of bilaterian karyotype and development.</title>
        <authorList>
            <person name="Wang S."/>
            <person name="Zhang J."/>
            <person name="Jiao W."/>
            <person name="Li J."/>
            <person name="Xun X."/>
            <person name="Sun Y."/>
            <person name="Guo X."/>
            <person name="Huan P."/>
            <person name="Dong B."/>
            <person name="Zhang L."/>
            <person name="Hu X."/>
            <person name="Sun X."/>
            <person name="Wang J."/>
            <person name="Zhao C."/>
            <person name="Wang Y."/>
            <person name="Wang D."/>
            <person name="Huang X."/>
            <person name="Wang R."/>
            <person name="Lv J."/>
            <person name="Li Y."/>
            <person name="Zhang Z."/>
            <person name="Liu B."/>
            <person name="Lu W."/>
            <person name="Hui Y."/>
            <person name="Liang J."/>
            <person name="Zhou Z."/>
            <person name="Hou R."/>
            <person name="Li X."/>
            <person name="Liu Y."/>
            <person name="Li H."/>
            <person name="Ning X."/>
            <person name="Lin Y."/>
            <person name="Zhao L."/>
            <person name="Xing Q."/>
            <person name="Dou J."/>
            <person name="Li Y."/>
            <person name="Mao J."/>
            <person name="Guo H."/>
            <person name="Dou H."/>
            <person name="Li T."/>
            <person name="Mu C."/>
            <person name="Jiang W."/>
            <person name="Fu Q."/>
            <person name="Fu X."/>
            <person name="Miao Y."/>
            <person name="Liu J."/>
            <person name="Yu Q."/>
            <person name="Li R."/>
            <person name="Liao H."/>
            <person name="Li X."/>
            <person name="Kong Y."/>
            <person name="Jiang Z."/>
            <person name="Chourrout D."/>
            <person name="Li R."/>
            <person name="Bao Z."/>
        </authorList>
    </citation>
    <scope>NUCLEOTIDE SEQUENCE [LARGE SCALE GENOMIC DNA]</scope>
    <source>
        <strain evidence="4 5">PY_sf001</strain>
    </source>
</reference>
<dbReference type="Pfam" id="PF07714">
    <property type="entry name" value="PK_Tyr_Ser-Thr"/>
    <property type="match status" value="1"/>
</dbReference>
<dbReference type="PROSITE" id="PS00107">
    <property type="entry name" value="PROTEIN_KINASE_ATP"/>
    <property type="match status" value="1"/>
</dbReference>
<feature type="domain" description="Protein kinase" evidence="3">
    <location>
        <begin position="112"/>
        <end position="389"/>
    </location>
</feature>
<dbReference type="PROSITE" id="PS50011">
    <property type="entry name" value="PROTEIN_KINASE_DOM"/>
    <property type="match status" value="1"/>
</dbReference>
<dbReference type="InterPro" id="IPR017441">
    <property type="entry name" value="Protein_kinase_ATP_BS"/>
</dbReference>
<accession>A0A210QGD3</accession>
<dbReference type="InterPro" id="IPR011009">
    <property type="entry name" value="Kinase-like_dom_sf"/>
</dbReference>
<feature type="region of interest" description="Disordered" evidence="2">
    <location>
        <begin position="857"/>
        <end position="889"/>
    </location>
</feature>
<keyword evidence="5" id="KW-1185">Reference proteome</keyword>
<feature type="binding site" evidence="1">
    <location>
        <position position="146"/>
    </location>
    <ligand>
        <name>ATP</name>
        <dbReference type="ChEBI" id="CHEBI:30616"/>
    </ligand>
</feature>
<protein>
    <submittedName>
        <fullName evidence="4">Serine/threonine-protein kinase LMTK1</fullName>
    </submittedName>
</protein>
<feature type="region of interest" description="Disordered" evidence="2">
    <location>
        <begin position="408"/>
        <end position="434"/>
    </location>
</feature>
<keyword evidence="4" id="KW-0418">Kinase</keyword>
<feature type="compositionally biased region" description="Low complexity" evidence="2">
    <location>
        <begin position="865"/>
        <end position="876"/>
    </location>
</feature>
<feature type="compositionally biased region" description="Low complexity" evidence="2">
    <location>
        <begin position="415"/>
        <end position="426"/>
    </location>
</feature>
<dbReference type="PROSITE" id="PS00109">
    <property type="entry name" value="PROTEIN_KINASE_TYR"/>
    <property type="match status" value="1"/>
</dbReference>
<dbReference type="InterPro" id="IPR008266">
    <property type="entry name" value="Tyr_kinase_AS"/>
</dbReference>
<evidence type="ECO:0000256" key="2">
    <source>
        <dbReference type="SAM" id="MobiDB-lite"/>
    </source>
</evidence>
<evidence type="ECO:0000313" key="4">
    <source>
        <dbReference type="EMBL" id="OWF47817.1"/>
    </source>
</evidence>
<feature type="compositionally biased region" description="Basic and acidic residues" evidence="2">
    <location>
        <begin position="653"/>
        <end position="668"/>
    </location>
</feature>
<dbReference type="AlphaFoldDB" id="A0A210QGD3"/>
<keyword evidence="4" id="KW-0808">Transferase</keyword>
<dbReference type="OrthoDB" id="5973359at2759"/>
<feature type="compositionally biased region" description="Basic and acidic residues" evidence="2">
    <location>
        <begin position="775"/>
        <end position="785"/>
    </location>
</feature>
<proteinExistence type="predicted"/>
<dbReference type="EMBL" id="NEDP02003771">
    <property type="protein sequence ID" value="OWF47817.1"/>
    <property type="molecule type" value="Genomic_DNA"/>
</dbReference>
<gene>
    <name evidence="4" type="ORF">KP79_PYT06103</name>
</gene>
<dbReference type="Proteomes" id="UP000242188">
    <property type="component" value="Unassembled WGS sequence"/>
</dbReference>
<evidence type="ECO:0000259" key="3">
    <source>
        <dbReference type="PROSITE" id="PS50011"/>
    </source>
</evidence>
<dbReference type="Gene3D" id="1.10.510.10">
    <property type="entry name" value="Transferase(Phosphotransferase) domain 1"/>
    <property type="match status" value="1"/>
</dbReference>